<keyword evidence="12" id="KW-1185">Reference proteome</keyword>
<evidence type="ECO:0000256" key="7">
    <source>
        <dbReference type="ARBA" id="ARBA00022764"/>
    </source>
</evidence>
<comment type="caution">
    <text evidence="11">The sequence shown here is derived from an EMBL/GenBank/DDBJ whole genome shotgun (WGS) entry which is preliminary data.</text>
</comment>
<comment type="subcellular location">
    <subcellularLocation>
        <location evidence="1">Periplasm</location>
    </subcellularLocation>
</comment>
<evidence type="ECO:0000256" key="5">
    <source>
        <dbReference type="ARBA" id="ARBA00022448"/>
    </source>
</evidence>
<comment type="similarity">
    <text evidence="2">Belongs to the LolA family.</text>
</comment>
<evidence type="ECO:0000256" key="1">
    <source>
        <dbReference type="ARBA" id="ARBA00004418"/>
    </source>
</evidence>
<comment type="subunit">
    <text evidence="3">Monomer.</text>
</comment>
<dbReference type="PANTHER" id="PTHR35869:SF1">
    <property type="entry name" value="OUTER-MEMBRANE LIPOPROTEIN CARRIER PROTEIN"/>
    <property type="match status" value="1"/>
</dbReference>
<dbReference type="AlphaFoldDB" id="A0A7I9VQN8"/>
<dbReference type="CDD" id="cd16325">
    <property type="entry name" value="LolA"/>
    <property type="match status" value="1"/>
</dbReference>
<evidence type="ECO:0000256" key="8">
    <source>
        <dbReference type="ARBA" id="ARBA00022927"/>
    </source>
</evidence>
<keyword evidence="5" id="KW-0813">Transport</keyword>
<dbReference type="PANTHER" id="PTHR35869">
    <property type="entry name" value="OUTER-MEMBRANE LIPOPROTEIN CARRIER PROTEIN"/>
    <property type="match status" value="1"/>
</dbReference>
<evidence type="ECO:0000256" key="9">
    <source>
        <dbReference type="ARBA" id="ARBA00023186"/>
    </source>
</evidence>
<dbReference type="InterPro" id="IPR004564">
    <property type="entry name" value="OM_lipoprot_carrier_LolA-like"/>
</dbReference>
<evidence type="ECO:0000256" key="3">
    <source>
        <dbReference type="ARBA" id="ARBA00011245"/>
    </source>
</evidence>
<dbReference type="SUPFAM" id="SSF89392">
    <property type="entry name" value="Prokaryotic lipoproteins and lipoprotein localization factors"/>
    <property type="match status" value="1"/>
</dbReference>
<gene>
    <name evidence="11" type="ORF">AMYX_34560</name>
</gene>
<evidence type="ECO:0000313" key="11">
    <source>
        <dbReference type="EMBL" id="GEJ58715.1"/>
    </source>
</evidence>
<dbReference type="Gene3D" id="2.50.20.10">
    <property type="entry name" value="Lipoprotein localisation LolA/LolB/LppX"/>
    <property type="match status" value="1"/>
</dbReference>
<evidence type="ECO:0000313" key="12">
    <source>
        <dbReference type="Proteomes" id="UP000503640"/>
    </source>
</evidence>
<dbReference type="GO" id="GO:0042953">
    <property type="term" value="P:lipoprotein transport"/>
    <property type="evidence" value="ECO:0007669"/>
    <property type="project" value="InterPro"/>
</dbReference>
<protein>
    <recommendedName>
        <fullName evidence="4">Outer-membrane lipoprotein carrier protein</fullName>
    </recommendedName>
</protein>
<dbReference type="NCBIfam" id="TIGR00547">
    <property type="entry name" value="lolA"/>
    <property type="match status" value="1"/>
</dbReference>
<dbReference type="EMBL" id="BJTG01000008">
    <property type="protein sequence ID" value="GEJ58715.1"/>
    <property type="molecule type" value="Genomic_DNA"/>
</dbReference>
<keyword evidence="9" id="KW-0143">Chaperone</keyword>
<keyword evidence="8" id="KW-0653">Protein transport</keyword>
<dbReference type="RefSeq" id="WP_176067507.1">
    <property type="nucleotide sequence ID" value="NZ_BJTG01000008.1"/>
</dbReference>
<feature type="chain" id="PRO_5029454279" description="Outer-membrane lipoprotein carrier protein" evidence="10">
    <location>
        <begin position="21"/>
        <end position="207"/>
    </location>
</feature>
<dbReference type="Pfam" id="PF03548">
    <property type="entry name" value="LolA"/>
    <property type="match status" value="1"/>
</dbReference>
<evidence type="ECO:0000256" key="10">
    <source>
        <dbReference type="SAM" id="SignalP"/>
    </source>
</evidence>
<keyword evidence="6 10" id="KW-0732">Signal</keyword>
<sequence>MIAALAALALAATPAAPAGARDAATLAREVQAYYDRTKDLEARFVQTYTYAAFGRSQTSRGTLRVKKPGKLRWDYAAPSQKTVLVNGAKLVQWEPEVNQAYVDDHFDATALSAAVTFLVGQGRLDREFAFSTDAEGRLVLTPRQPDGRVREVVLTVGEGGVVTATRVVDGSGNTNALEFEDVKRNPGLKDSVFELKLPEDVHYVKAQ</sequence>
<dbReference type="InterPro" id="IPR029046">
    <property type="entry name" value="LolA/LolB/LppX"/>
</dbReference>
<proteinExistence type="inferred from homology"/>
<reference evidence="12" key="1">
    <citation type="journal article" date="2020" name="Appl. Environ. Microbiol.">
        <title>Diazotrophic Anaeromyxobacter Isolates from Soils.</title>
        <authorList>
            <person name="Masuda Y."/>
            <person name="Yamanaka H."/>
            <person name="Xu Z.X."/>
            <person name="Shiratori Y."/>
            <person name="Aono T."/>
            <person name="Amachi S."/>
            <person name="Senoo K."/>
            <person name="Itoh H."/>
        </authorList>
    </citation>
    <scope>NUCLEOTIDE SEQUENCE [LARGE SCALE GENOMIC DNA]</scope>
    <source>
        <strain evidence="12">R267</strain>
    </source>
</reference>
<dbReference type="GO" id="GO:0042597">
    <property type="term" value="C:periplasmic space"/>
    <property type="evidence" value="ECO:0007669"/>
    <property type="project" value="UniProtKB-SubCell"/>
</dbReference>
<organism evidence="11 12">
    <name type="scientific">Anaeromyxobacter diazotrophicus</name>
    <dbReference type="NCBI Taxonomy" id="2590199"/>
    <lineage>
        <taxon>Bacteria</taxon>
        <taxon>Pseudomonadati</taxon>
        <taxon>Myxococcota</taxon>
        <taxon>Myxococcia</taxon>
        <taxon>Myxococcales</taxon>
        <taxon>Cystobacterineae</taxon>
        <taxon>Anaeromyxobacteraceae</taxon>
        <taxon>Anaeromyxobacter</taxon>
    </lineage>
</organism>
<dbReference type="InterPro" id="IPR018323">
    <property type="entry name" value="OM_lipoprot_carrier_LolA_Pbac"/>
</dbReference>
<keyword evidence="7" id="KW-0574">Periplasm</keyword>
<evidence type="ECO:0000256" key="4">
    <source>
        <dbReference type="ARBA" id="ARBA00014035"/>
    </source>
</evidence>
<dbReference type="Proteomes" id="UP000503640">
    <property type="component" value="Unassembled WGS sequence"/>
</dbReference>
<name>A0A7I9VQN8_9BACT</name>
<evidence type="ECO:0000256" key="2">
    <source>
        <dbReference type="ARBA" id="ARBA00007615"/>
    </source>
</evidence>
<evidence type="ECO:0000256" key="6">
    <source>
        <dbReference type="ARBA" id="ARBA00022729"/>
    </source>
</evidence>
<feature type="signal peptide" evidence="10">
    <location>
        <begin position="1"/>
        <end position="20"/>
    </location>
</feature>
<accession>A0A7I9VQN8</accession>